<evidence type="ECO:0000313" key="5">
    <source>
        <dbReference type="Proteomes" id="UP001152795"/>
    </source>
</evidence>
<reference evidence="4" key="1">
    <citation type="submission" date="2020-04" db="EMBL/GenBank/DDBJ databases">
        <authorList>
            <person name="Alioto T."/>
            <person name="Alioto T."/>
            <person name="Gomez Garrido J."/>
        </authorList>
    </citation>
    <scope>NUCLEOTIDE SEQUENCE</scope>
    <source>
        <strain evidence="4">A484AB</strain>
    </source>
</reference>
<dbReference type="PROSITE" id="PS50294">
    <property type="entry name" value="WD_REPEATS_REGION"/>
    <property type="match status" value="2"/>
</dbReference>
<evidence type="ECO:0000256" key="1">
    <source>
        <dbReference type="ARBA" id="ARBA00009482"/>
    </source>
</evidence>
<dbReference type="InterPro" id="IPR015505">
    <property type="entry name" value="Coronin"/>
</dbReference>
<evidence type="ECO:0000256" key="2">
    <source>
        <dbReference type="ARBA" id="ARBA00024838"/>
    </source>
</evidence>
<evidence type="ECO:0000313" key="4">
    <source>
        <dbReference type="EMBL" id="CAB4032371.1"/>
    </source>
</evidence>
<keyword evidence="5" id="KW-1185">Reference proteome</keyword>
<keyword evidence="3" id="KW-0853">WD repeat</keyword>
<dbReference type="Proteomes" id="UP001152795">
    <property type="component" value="Unassembled WGS sequence"/>
</dbReference>
<dbReference type="Pfam" id="PF00400">
    <property type="entry name" value="WD40"/>
    <property type="match status" value="3"/>
</dbReference>
<dbReference type="SUPFAM" id="SSF50978">
    <property type="entry name" value="WD40 repeat-like"/>
    <property type="match status" value="1"/>
</dbReference>
<comment type="function">
    <text evidence="2">F-actin regulator involved in anterograde Golgi to endosome transport: upon ubiquitination via 'Lys-33'-linked ubiquitin chains by the BCR(KLHL20) E3 ubiquitin ligase complex, interacts with EPS15 and localizes to the trans-Golgi network, where it promotes actin polymerization, thereby facilitating post-Golgi trafficking. May play a role in the maintenance of the Golgi apparatus morphology.</text>
</comment>
<dbReference type="InterPro" id="IPR036322">
    <property type="entry name" value="WD40_repeat_dom_sf"/>
</dbReference>
<dbReference type="EMBL" id="CACRXK020018347">
    <property type="protein sequence ID" value="CAB4032371.1"/>
    <property type="molecule type" value="Genomic_DNA"/>
</dbReference>
<dbReference type="AlphaFoldDB" id="A0A7D9LK35"/>
<dbReference type="PANTHER" id="PTHR10856:SF20">
    <property type="entry name" value="CORONIN-7"/>
    <property type="match status" value="1"/>
</dbReference>
<dbReference type="InterPro" id="IPR015943">
    <property type="entry name" value="WD40/YVTN_repeat-like_dom_sf"/>
</dbReference>
<dbReference type="PROSITE" id="PS50082">
    <property type="entry name" value="WD_REPEATS_2"/>
    <property type="match status" value="2"/>
</dbReference>
<keyword evidence="3" id="KW-0677">Repeat</keyword>
<name>A0A7D9LK35_PARCT</name>
<feature type="non-terminal residue" evidence="4">
    <location>
        <position position="1"/>
    </location>
</feature>
<proteinExistence type="inferred from homology"/>
<comment type="similarity">
    <text evidence="1 3">Belongs to the WD repeat coronin family.</text>
</comment>
<protein>
    <recommendedName>
        <fullName evidence="3">Coronin</fullName>
    </recommendedName>
</protein>
<comment type="caution">
    <text evidence="4">The sequence shown here is derived from an EMBL/GenBank/DDBJ whole genome shotgun (WGS) entry which is preliminary data.</text>
</comment>
<accession>A0A7D9LK35</accession>
<evidence type="ECO:0000256" key="3">
    <source>
        <dbReference type="RuleBase" id="RU280818"/>
    </source>
</evidence>
<dbReference type="PANTHER" id="PTHR10856">
    <property type="entry name" value="CORONIN"/>
    <property type="match status" value="1"/>
</dbReference>
<organism evidence="4 5">
    <name type="scientific">Paramuricea clavata</name>
    <name type="common">Red gorgonian</name>
    <name type="synonym">Violescent sea-whip</name>
    <dbReference type="NCBI Taxonomy" id="317549"/>
    <lineage>
        <taxon>Eukaryota</taxon>
        <taxon>Metazoa</taxon>
        <taxon>Cnidaria</taxon>
        <taxon>Anthozoa</taxon>
        <taxon>Octocorallia</taxon>
        <taxon>Malacalcyonacea</taxon>
        <taxon>Plexauridae</taxon>
        <taxon>Paramuricea</taxon>
    </lineage>
</organism>
<sequence>FVNDFSFSPFDDSVLATCSKDCLIKIWTIPDGDSAGGISNPEITLSNQQKSVETVLFNPAAENVLASGAGNEVKIWDISSGKDKTSFNEHADVVQSITWKEDGSLLATGCKDKKIRIIDPRASVLAQEGAAFGGGKETRVQWVGNEDQILATGVSTSRKQELGIWDTRNLSSSLKQISVGSSS</sequence>
<dbReference type="OrthoDB" id="1850764at2759"/>
<dbReference type="SMART" id="SM00320">
    <property type="entry name" value="WD40"/>
    <property type="match status" value="3"/>
</dbReference>
<gene>
    <name evidence="4" type="ORF">PACLA_8A073722</name>
</gene>
<feature type="non-terminal residue" evidence="4">
    <location>
        <position position="183"/>
    </location>
</feature>
<dbReference type="InterPro" id="IPR001680">
    <property type="entry name" value="WD40_rpt"/>
</dbReference>
<dbReference type="Gene3D" id="2.130.10.10">
    <property type="entry name" value="YVTN repeat-like/Quinoprotein amine dehydrogenase"/>
    <property type="match status" value="1"/>
</dbReference>